<feature type="domain" description="AIG1-type G" evidence="5">
    <location>
        <begin position="295"/>
        <end position="503"/>
    </location>
</feature>
<dbReference type="SUPFAM" id="SSF52540">
    <property type="entry name" value="P-loop containing nucleoside triphosphate hydrolases"/>
    <property type="match status" value="1"/>
</dbReference>
<dbReference type="InterPro" id="IPR027417">
    <property type="entry name" value="P-loop_NTPase"/>
</dbReference>
<evidence type="ECO:0000256" key="1">
    <source>
        <dbReference type="ARBA" id="ARBA00008535"/>
    </source>
</evidence>
<evidence type="ECO:0000256" key="4">
    <source>
        <dbReference type="SAM" id="MobiDB-lite"/>
    </source>
</evidence>
<dbReference type="Pfam" id="PF04548">
    <property type="entry name" value="AIG1"/>
    <property type="match status" value="2"/>
</dbReference>
<keyword evidence="7" id="KW-1185">Reference proteome</keyword>
<dbReference type="GO" id="GO:0005525">
    <property type="term" value="F:GTP binding"/>
    <property type="evidence" value="ECO:0007669"/>
    <property type="project" value="UniProtKB-KW"/>
</dbReference>
<reference evidence="6 7" key="1">
    <citation type="submission" date="2019-03" db="EMBL/GenBank/DDBJ databases">
        <title>First draft genome of Liparis tanakae, snailfish: a comprehensive survey of snailfish specific genes.</title>
        <authorList>
            <person name="Kim W."/>
            <person name="Song I."/>
            <person name="Jeong J.-H."/>
            <person name="Kim D."/>
            <person name="Kim S."/>
            <person name="Ryu S."/>
            <person name="Song J.Y."/>
            <person name="Lee S.K."/>
        </authorList>
    </citation>
    <scope>NUCLEOTIDE SEQUENCE [LARGE SCALE GENOMIC DNA]</scope>
    <source>
        <tissue evidence="6">Muscle</tissue>
    </source>
</reference>
<comment type="similarity">
    <text evidence="1">Belongs to the TRAFAC class TrmE-Era-EngA-EngB-Septin-like GTPase superfamily. AIG1/Toc34/Toc159-like paraseptin GTPase family. IAN subfamily.</text>
</comment>
<keyword evidence="2" id="KW-0547">Nucleotide-binding</keyword>
<dbReference type="PANTHER" id="PTHR10903:SF112">
    <property type="entry name" value="SI:CH211-113E8.5"/>
    <property type="match status" value="1"/>
</dbReference>
<name>A0A4Z2GGY8_9TELE</name>
<accession>A0A4Z2GGY8</accession>
<dbReference type="EMBL" id="SRLO01000563">
    <property type="protein sequence ID" value="TNN52004.1"/>
    <property type="molecule type" value="Genomic_DNA"/>
</dbReference>
<organism evidence="6 7">
    <name type="scientific">Liparis tanakae</name>
    <name type="common">Tanaka's snailfish</name>
    <dbReference type="NCBI Taxonomy" id="230148"/>
    <lineage>
        <taxon>Eukaryota</taxon>
        <taxon>Metazoa</taxon>
        <taxon>Chordata</taxon>
        <taxon>Craniata</taxon>
        <taxon>Vertebrata</taxon>
        <taxon>Euteleostomi</taxon>
        <taxon>Actinopterygii</taxon>
        <taxon>Neopterygii</taxon>
        <taxon>Teleostei</taxon>
        <taxon>Neoteleostei</taxon>
        <taxon>Acanthomorphata</taxon>
        <taxon>Eupercaria</taxon>
        <taxon>Perciformes</taxon>
        <taxon>Cottioidei</taxon>
        <taxon>Cottales</taxon>
        <taxon>Liparidae</taxon>
        <taxon>Liparis</taxon>
    </lineage>
</organism>
<dbReference type="Proteomes" id="UP000314294">
    <property type="component" value="Unassembled WGS sequence"/>
</dbReference>
<dbReference type="Gene3D" id="3.40.50.300">
    <property type="entry name" value="P-loop containing nucleotide triphosphate hydrolases"/>
    <property type="match status" value="2"/>
</dbReference>
<dbReference type="InterPro" id="IPR045058">
    <property type="entry name" value="GIMA/IAN/Toc"/>
</dbReference>
<evidence type="ECO:0000313" key="6">
    <source>
        <dbReference type="EMBL" id="TNN52004.1"/>
    </source>
</evidence>
<proteinExistence type="inferred from homology"/>
<comment type="caution">
    <text evidence="6">The sequence shown here is derived from an EMBL/GenBank/DDBJ whole genome shotgun (WGS) entry which is preliminary data.</text>
</comment>
<feature type="region of interest" description="Disordered" evidence="4">
    <location>
        <begin position="240"/>
        <end position="262"/>
    </location>
</feature>
<protein>
    <submittedName>
        <fullName evidence="6">GTPase IMAP family member 5</fullName>
    </submittedName>
</protein>
<dbReference type="PROSITE" id="PS51720">
    <property type="entry name" value="G_AIG1"/>
    <property type="match status" value="1"/>
</dbReference>
<dbReference type="OrthoDB" id="8954335at2759"/>
<evidence type="ECO:0000256" key="3">
    <source>
        <dbReference type="ARBA" id="ARBA00023134"/>
    </source>
</evidence>
<dbReference type="InterPro" id="IPR006703">
    <property type="entry name" value="G_AIG1"/>
</dbReference>
<evidence type="ECO:0000259" key="5">
    <source>
        <dbReference type="PROSITE" id="PS51720"/>
    </source>
</evidence>
<keyword evidence="3" id="KW-0342">GTP-binding</keyword>
<sequence>MRRDKTQEDYKLDDFVNGVTNTRQMMVVMSSVDQWSSLKSLQGEKLRLTFRSLGPHPVCDLTEEGRVVSLLHAGLKDDMTEELISRAIGECLKSCADGVGTFLLLIQGGRYTKRERRMVESLQARFGAEALKYLMVISLDDGEVADALDDALLELLDACDGRYCRIASSAARDGLGALLKMLDRVLAANGGAGYTEATPSEVTGRGGDDEAAQMLKRKAREVGEQERAFKRLIRQREERRARETEELKARHAEERREEALGEKQYEAKRESLEEAVMSHGAVLQRQAGATEDDETKKLSVVLLGLSGSGKSSALNLILERAGHRYPTNESSREPPPPTSFCERKEVSAAGRRLILVDTPELWDEDGAEHLELVKDCLALALPGPHVFLLVLQVGRFTRGECEMLGHLQRIFGRDFAEHAVVLLVRFDCDRRRPQGVNDYVAGAHATLRELIRKCGSRFHELNVGGSQDAPSYPQVKDLLSGIDRLVASHGGCPYSTRRFPVQEMQERKKRIGEREEGALEGNYLLRDA</sequence>
<evidence type="ECO:0000256" key="2">
    <source>
        <dbReference type="ARBA" id="ARBA00022741"/>
    </source>
</evidence>
<gene>
    <name evidence="6" type="primary">GIMAP5_1</name>
    <name evidence="6" type="ORF">EYF80_037810</name>
</gene>
<dbReference type="PANTHER" id="PTHR10903">
    <property type="entry name" value="GTPASE, IMAP FAMILY MEMBER-RELATED"/>
    <property type="match status" value="1"/>
</dbReference>
<evidence type="ECO:0000313" key="7">
    <source>
        <dbReference type="Proteomes" id="UP000314294"/>
    </source>
</evidence>
<dbReference type="AlphaFoldDB" id="A0A4Z2GGY8"/>